<accession>A0A0K2TST0</accession>
<dbReference type="EMBL" id="HACA01011371">
    <property type="protein sequence ID" value="CDW28732.1"/>
    <property type="molecule type" value="Transcribed_RNA"/>
</dbReference>
<organism evidence="1">
    <name type="scientific">Lepeophtheirus salmonis</name>
    <name type="common">Salmon louse</name>
    <name type="synonym">Caligus salmonis</name>
    <dbReference type="NCBI Taxonomy" id="72036"/>
    <lineage>
        <taxon>Eukaryota</taxon>
        <taxon>Metazoa</taxon>
        <taxon>Ecdysozoa</taxon>
        <taxon>Arthropoda</taxon>
        <taxon>Crustacea</taxon>
        <taxon>Multicrustacea</taxon>
        <taxon>Hexanauplia</taxon>
        <taxon>Copepoda</taxon>
        <taxon>Siphonostomatoida</taxon>
        <taxon>Caligidae</taxon>
        <taxon>Lepeophtheirus</taxon>
    </lineage>
</organism>
<dbReference type="AlphaFoldDB" id="A0A0K2TST0"/>
<proteinExistence type="predicted"/>
<sequence length="82" mass="9485">RLGKEINGRLKHFHTNGALDSTRVSRFIHFHFTGLFVIAKGTIEEHIQWHYVFLLWPCRTLGFSSTHIAATISEEPLRLKKA</sequence>
<name>A0A0K2TST0_LEPSM</name>
<evidence type="ECO:0000313" key="1">
    <source>
        <dbReference type="EMBL" id="CDW28732.1"/>
    </source>
</evidence>
<feature type="non-terminal residue" evidence="1">
    <location>
        <position position="1"/>
    </location>
</feature>
<reference evidence="1" key="1">
    <citation type="submission" date="2014-05" db="EMBL/GenBank/DDBJ databases">
        <authorList>
            <person name="Chronopoulou M."/>
        </authorList>
    </citation>
    <scope>NUCLEOTIDE SEQUENCE</scope>
    <source>
        <tissue evidence="1">Whole organism</tissue>
    </source>
</reference>
<protein>
    <submittedName>
        <fullName evidence="1">Uncharacterized protein</fullName>
    </submittedName>
</protein>